<feature type="region of interest" description="Disordered" evidence="1">
    <location>
        <begin position="40"/>
        <end position="63"/>
    </location>
</feature>
<evidence type="ECO:0000313" key="2">
    <source>
        <dbReference type="EMBL" id="KKN47050.1"/>
    </source>
</evidence>
<evidence type="ECO:0000256" key="1">
    <source>
        <dbReference type="SAM" id="MobiDB-lite"/>
    </source>
</evidence>
<feature type="non-terminal residue" evidence="2">
    <location>
        <position position="1565"/>
    </location>
</feature>
<feature type="region of interest" description="Disordered" evidence="1">
    <location>
        <begin position="659"/>
        <end position="708"/>
    </location>
</feature>
<reference evidence="2" key="1">
    <citation type="journal article" date="2015" name="Nature">
        <title>Complex archaea that bridge the gap between prokaryotes and eukaryotes.</title>
        <authorList>
            <person name="Spang A."/>
            <person name="Saw J.H."/>
            <person name="Jorgensen S.L."/>
            <person name="Zaremba-Niedzwiedzka K."/>
            <person name="Martijn J."/>
            <person name="Lind A.E."/>
            <person name="van Eijk R."/>
            <person name="Schleper C."/>
            <person name="Guy L."/>
            <person name="Ettema T.J."/>
        </authorList>
    </citation>
    <scope>NUCLEOTIDE SEQUENCE</scope>
</reference>
<sequence length="1565" mass="170717">MGKPWEFEPKRGAELQAAATFRRRAAVSAFSRLAGRSLRKRGIDPSILTPSRGLEDNEPGTENERFERTVQRLTGMGMEPGEAVKQVRRFLDVTSRRTDAGMVRPKPTVQPGLDAVRQGVDQPPVPYRTRYDEKTEAAIQQFRTDLTAEGYEPWMIDTQLRGQIRLGALMEEIQANFPSRTPPGTTHKSLALDRLDKEMGDLLRKATPQGRKKGPIESFLADTLTGGLLKGLSIGLAELEKDPMLGGPFARTTEGQFPEFDPEGTTGFERGAEISRPVVQRGQEIVGEPFEQVGKAGIPVVSPVSEALTTAIRSQIVEDIGTEIINPAALVLVAPIVMQGTQGLRGVRLATQMTSNLLGTGLEPALARGTLRGLTILGRDGLAGLSKLSRAVRETPIIKRTVTALQSEAGGGPLSGGRQVDNIEKFVVEGSGKYAVTDAELKALESGQGTFRLYHGTPSDFAENILKEGFRQPPSGDEAIRRIAQWYDIPVDEFMRYGVLPHYGDETARISTSTAEVASRWADTGSFPRGEIFSNLNANARIHKEIVKRLKDRGVQLTQGSYDAMYNRLFKEAGDLGVGVSSNSRVAEILRLPDRFAAPTSGGTLLELEIDIAKLGKGDAKRIADTLRFQGPSQGAYFDVKIPPNAVKRIRPIATTSAKPRVPVDPIGGFPDRFAGRSRGLRGGPADGGRVRVELPGDAPTPRGPVHTPLERNILQANKPKKPAMTPALKPFERDQAGEALQRLSEAPDNPVPVRSRRDLPELSQYDDQLEAILRFRDDARDTLKFNRSAVKAGILSPSRIGEATAQLVRANEQLKASRSILKEAKIRATRDSVMKLVRSVGGSDEAAGIIGRAFDASVRLVPLEESLLTASSWRQHIAQGVALVKGRVFRGIGLLADQKFTLVDALHLQTADEANDLFRLMRKTLEKESDGLTFIGPSKYADLAEGEYRLHHIVQHPEWFTGKTPKLDGLLIDAQLMMRGRLEQARALGYPIEALDGAYLEQLWDIPRAALEQPILRARGKISAAKQRWFDDYFEGLSKGGKPLNLTVEELMQHSSSLLDEAIGDAWMRQEVLRRYGTRSAKVPALKGARRFGNPLYQGWSAPQDVTSAIDRLYSPVGTGSRFVGDVAATMKNTAFGLVDIAVGGVQFPLALAHGGREIAIGTLNRSLEALGLPYVHVALQDVNVVGRNVQYAEDGLHIGIGPSSVRLKSGTIVKYIPITGQYIDMPLSKTIDFSARMQFGQALTAIRRRMYEGNLISAKFVGQDITDPKVRQFWAEAANAGTGASRGAQTPGRRGLETFVLTSAPMTRANLAVYAQIAEGLTTGGRMQKLRTAMVLANLATYTYGMQYLINGVFGDGPMEWQPGKSDWATIRIKGETIPLMPQRTLARAIDKSITIITEGIEGEGWRPEDIALAWAQVIIGKSSPAVQAMLAPFGVGFEPDTGRFHVGGLSPRGRALGIPPTPPLGEQIAFQETDVLSLVMAGVGFNPYPTSPNRLLQEEWKETTGQDFNPEVDWIVADSHPELSAEFSPLVAASNASSLKWGSLSALRRDRIEEFRAAEEFK</sequence>
<comment type="caution">
    <text evidence="2">The sequence shown here is derived from an EMBL/GenBank/DDBJ whole genome shotgun (WGS) entry which is preliminary data.</text>
</comment>
<gene>
    <name evidence="2" type="ORF">LCGC14_0666590</name>
</gene>
<protein>
    <recommendedName>
        <fullName evidence="3">Large polyvalent protein associated domain-containing protein</fullName>
    </recommendedName>
</protein>
<dbReference type="EMBL" id="LAZR01001297">
    <property type="protein sequence ID" value="KKN47050.1"/>
    <property type="molecule type" value="Genomic_DNA"/>
</dbReference>
<organism evidence="2">
    <name type="scientific">marine sediment metagenome</name>
    <dbReference type="NCBI Taxonomy" id="412755"/>
    <lineage>
        <taxon>unclassified sequences</taxon>
        <taxon>metagenomes</taxon>
        <taxon>ecological metagenomes</taxon>
    </lineage>
</organism>
<name>A0A0F9QS13_9ZZZZ</name>
<proteinExistence type="predicted"/>
<evidence type="ECO:0008006" key="3">
    <source>
        <dbReference type="Google" id="ProtNLM"/>
    </source>
</evidence>
<accession>A0A0F9QS13</accession>